<proteinExistence type="predicted"/>
<sequence>MQDIDTPNTHSLIDRYYEEERAKREQEMTLAELGLRLDANDLAMLGVIARRFQKSRDQVAQEVLSSALVDLLSRIEPGERKLMARDADEAAKSIAEEIAEENGIRDVPIRTGVWTAHDRQFSKIERQKEKLEKKPLKKVDVTTEAKKSEANTTAPTEQINENDTGEFEGSFEGTAQVSETTAIDTISATLEMQTDLEAETNDEDAVEENEAQEASVLAN</sequence>
<dbReference type="AlphaFoldDB" id="A0A160TI80"/>
<feature type="compositionally biased region" description="Polar residues" evidence="1">
    <location>
        <begin position="173"/>
        <end position="192"/>
    </location>
</feature>
<protein>
    <submittedName>
        <fullName evidence="2">Uncharacterized protein</fullName>
    </submittedName>
</protein>
<dbReference type="EMBL" id="CZQC01000071">
    <property type="protein sequence ID" value="CUS42839.1"/>
    <property type="molecule type" value="Genomic_DNA"/>
</dbReference>
<evidence type="ECO:0000313" key="2">
    <source>
        <dbReference type="EMBL" id="CUS42839.1"/>
    </source>
</evidence>
<organism evidence="2">
    <name type="scientific">hydrothermal vent metagenome</name>
    <dbReference type="NCBI Taxonomy" id="652676"/>
    <lineage>
        <taxon>unclassified sequences</taxon>
        <taxon>metagenomes</taxon>
        <taxon>ecological metagenomes</taxon>
    </lineage>
</organism>
<gene>
    <name evidence="2" type="ORF">MGWOODY_Tha2915</name>
</gene>
<reference evidence="2" key="1">
    <citation type="submission" date="2015-10" db="EMBL/GenBank/DDBJ databases">
        <authorList>
            <person name="Gilbert D.G."/>
        </authorList>
    </citation>
    <scope>NUCLEOTIDE SEQUENCE</scope>
</reference>
<name>A0A160TI80_9ZZZZ</name>
<feature type="compositionally biased region" description="Acidic residues" evidence="1">
    <location>
        <begin position="194"/>
        <end position="211"/>
    </location>
</feature>
<feature type="compositionally biased region" description="Polar residues" evidence="1">
    <location>
        <begin position="150"/>
        <end position="162"/>
    </location>
</feature>
<accession>A0A160TI80</accession>
<evidence type="ECO:0000256" key="1">
    <source>
        <dbReference type="SAM" id="MobiDB-lite"/>
    </source>
</evidence>
<feature type="region of interest" description="Disordered" evidence="1">
    <location>
        <begin position="141"/>
        <end position="219"/>
    </location>
</feature>